<organism evidence="2 3">
    <name type="scientific">Bartonella quintana JK 68</name>
    <dbReference type="NCBI Taxonomy" id="1134503"/>
    <lineage>
        <taxon>Bacteria</taxon>
        <taxon>Pseudomonadati</taxon>
        <taxon>Pseudomonadota</taxon>
        <taxon>Alphaproteobacteria</taxon>
        <taxon>Hyphomicrobiales</taxon>
        <taxon>Bartonellaceae</taxon>
        <taxon>Bartonella</taxon>
    </lineage>
</organism>
<keyword evidence="1" id="KW-0812">Transmembrane</keyword>
<accession>A0ABR4SP72</accession>
<dbReference type="Proteomes" id="UP000027143">
    <property type="component" value="Unassembled WGS sequence"/>
</dbReference>
<comment type="caution">
    <text evidence="2">The sequence shown here is derived from an EMBL/GenBank/DDBJ whole genome shotgun (WGS) entry which is preliminary data.</text>
</comment>
<protein>
    <submittedName>
        <fullName evidence="2">Uncharacterized protein</fullName>
    </submittedName>
</protein>
<evidence type="ECO:0000256" key="1">
    <source>
        <dbReference type="SAM" id="Phobius"/>
    </source>
</evidence>
<reference evidence="2 3" key="1">
    <citation type="submission" date="2012-04" db="EMBL/GenBank/DDBJ databases">
        <title>The Genome Sequence of Bartonella quintana JK 68.</title>
        <authorList>
            <consortium name="The Broad Institute Genome Sequencing Platform"/>
            <consortium name="The Broad Institute Genome Sequencing Center for Infectious Disease"/>
            <person name="Feldgarden M."/>
            <person name="Kirby J."/>
            <person name="Kosoy M."/>
            <person name="Birtles R."/>
            <person name="Probert W.S."/>
            <person name="Chiaraviglio L."/>
            <person name="Walker B."/>
            <person name="Young S.K."/>
            <person name="Zeng Q."/>
            <person name="Gargeya S."/>
            <person name="Fitzgerald M."/>
            <person name="Haas B."/>
            <person name="Abouelleil A."/>
            <person name="Alvarado L."/>
            <person name="Arachchi H.M."/>
            <person name="Berlin A.M."/>
            <person name="Chapman S.B."/>
            <person name="Goldberg J."/>
            <person name="Griggs A."/>
            <person name="Gujja S."/>
            <person name="Hansen M."/>
            <person name="Howarth C."/>
            <person name="Imamovic A."/>
            <person name="Larimer J."/>
            <person name="McCowen C."/>
            <person name="Montmayeur A."/>
            <person name="Murphy C."/>
            <person name="Neiman D."/>
            <person name="Pearson M."/>
            <person name="Priest M."/>
            <person name="Roberts A."/>
            <person name="Saif S."/>
            <person name="Shea T."/>
            <person name="Sisk P."/>
            <person name="Sykes S."/>
            <person name="Wortman J."/>
            <person name="Nusbaum C."/>
            <person name="Birren B."/>
        </authorList>
    </citation>
    <scope>NUCLEOTIDE SEQUENCE [LARGE SCALE GENOMIC DNA]</scope>
    <source>
        <strain evidence="2 3">JK 68</strain>
    </source>
</reference>
<keyword evidence="1" id="KW-0472">Membrane</keyword>
<feature type="transmembrane region" description="Helical" evidence="1">
    <location>
        <begin position="46"/>
        <end position="70"/>
    </location>
</feature>
<evidence type="ECO:0000313" key="3">
    <source>
        <dbReference type="Proteomes" id="UP000027143"/>
    </source>
</evidence>
<gene>
    <name evidence="2" type="ORF">O7U_01024</name>
</gene>
<sequence>MRDLREDLREQSKMIGGPRLFCPKDRPFCFFVDTGFSSTTFKKVRLLGYCASLMTAFISVLASLLAHGAAPLNEAMR</sequence>
<evidence type="ECO:0000313" key="2">
    <source>
        <dbReference type="EMBL" id="KEC65374.1"/>
    </source>
</evidence>
<dbReference type="EMBL" id="AHPD01000011">
    <property type="protein sequence ID" value="KEC65374.1"/>
    <property type="molecule type" value="Genomic_DNA"/>
</dbReference>
<keyword evidence="1" id="KW-1133">Transmembrane helix</keyword>
<name>A0ABR4SP72_BARQI</name>
<keyword evidence="3" id="KW-1185">Reference proteome</keyword>
<proteinExistence type="predicted"/>